<name>A0ABQ7G288_DUNSA</name>
<accession>A0ABQ7G288</accession>
<comment type="caution">
    <text evidence="1">The sequence shown here is derived from an EMBL/GenBank/DDBJ whole genome shotgun (WGS) entry which is preliminary data.</text>
</comment>
<proteinExistence type="predicted"/>
<evidence type="ECO:0000313" key="1">
    <source>
        <dbReference type="EMBL" id="KAF5828719.1"/>
    </source>
</evidence>
<protein>
    <submittedName>
        <fullName evidence="1">Uncharacterized protein</fullName>
    </submittedName>
</protein>
<sequence>MQAKVKACSRQDSERRLLITAVVSAAAIGFALVPTEALRPRPSKPLYYYIVPILRIKDLLVDSSPEIIENADWAQLRVLLSRITVQQLRSEFEEYIYNMDFNKYYDSFPGTKVTGKQNQEFVAFSSQSQKAAVQRLDAILKLLPEQDVQQAMEAVKIY</sequence>
<dbReference type="EMBL" id="MU070256">
    <property type="protein sequence ID" value="KAF5828719.1"/>
    <property type="molecule type" value="Genomic_DNA"/>
</dbReference>
<keyword evidence="2" id="KW-1185">Reference proteome</keyword>
<gene>
    <name evidence="1" type="ORF">DUNSADRAFT_17185</name>
</gene>
<dbReference type="Proteomes" id="UP000815325">
    <property type="component" value="Unassembled WGS sequence"/>
</dbReference>
<evidence type="ECO:0000313" key="2">
    <source>
        <dbReference type="Proteomes" id="UP000815325"/>
    </source>
</evidence>
<reference evidence="1" key="1">
    <citation type="submission" date="2017-08" db="EMBL/GenBank/DDBJ databases">
        <authorList>
            <person name="Polle J.E."/>
            <person name="Barry K."/>
            <person name="Cushman J."/>
            <person name="Schmutz J."/>
            <person name="Tran D."/>
            <person name="Hathwaick L.T."/>
            <person name="Yim W.C."/>
            <person name="Jenkins J."/>
            <person name="Mckie-Krisberg Z.M."/>
            <person name="Prochnik S."/>
            <person name="Lindquist E."/>
            <person name="Dockter R.B."/>
            <person name="Adam C."/>
            <person name="Molina H."/>
            <person name="Bunkerborg J."/>
            <person name="Jin E."/>
            <person name="Buchheim M."/>
            <person name="Magnuson J."/>
        </authorList>
    </citation>
    <scope>NUCLEOTIDE SEQUENCE</scope>
    <source>
        <strain evidence="1">CCAP 19/18</strain>
    </source>
</reference>
<organism evidence="1 2">
    <name type="scientific">Dunaliella salina</name>
    <name type="common">Green alga</name>
    <name type="synonym">Protococcus salinus</name>
    <dbReference type="NCBI Taxonomy" id="3046"/>
    <lineage>
        <taxon>Eukaryota</taxon>
        <taxon>Viridiplantae</taxon>
        <taxon>Chlorophyta</taxon>
        <taxon>core chlorophytes</taxon>
        <taxon>Chlorophyceae</taxon>
        <taxon>CS clade</taxon>
        <taxon>Chlamydomonadales</taxon>
        <taxon>Dunaliellaceae</taxon>
        <taxon>Dunaliella</taxon>
    </lineage>
</organism>